<keyword evidence="9 13" id="KW-0408">Iron</keyword>
<dbReference type="EMBL" id="CAJRAY010000024">
    <property type="protein sequence ID" value="CAG5081715.1"/>
    <property type="molecule type" value="Genomic_DNA"/>
</dbReference>
<evidence type="ECO:0000256" key="12">
    <source>
        <dbReference type="ARBA" id="ARBA00023211"/>
    </source>
</evidence>
<evidence type="ECO:0000313" key="16">
    <source>
        <dbReference type="Proteomes" id="UP000681526"/>
    </source>
</evidence>
<keyword evidence="11 13" id="KW-0051">Antiviral defense</keyword>
<evidence type="ECO:0000313" key="15">
    <source>
        <dbReference type="EMBL" id="CAG5081715.1"/>
    </source>
</evidence>
<dbReference type="Pfam" id="PF01930">
    <property type="entry name" value="Cas_Cas4"/>
    <property type="match status" value="1"/>
</dbReference>
<organism evidence="15 16">
    <name type="scientific">Thermobacillus xylanilyticus</name>
    <dbReference type="NCBI Taxonomy" id="76633"/>
    <lineage>
        <taxon>Bacteria</taxon>
        <taxon>Bacillati</taxon>
        <taxon>Bacillota</taxon>
        <taxon>Bacilli</taxon>
        <taxon>Bacillales</taxon>
        <taxon>Paenibacillaceae</taxon>
        <taxon>Thermobacillus</taxon>
    </lineage>
</organism>
<comment type="cofactor">
    <cofactor evidence="13">
        <name>Mg(2+)</name>
        <dbReference type="ChEBI" id="CHEBI:18420"/>
    </cofactor>
    <cofactor evidence="13">
        <name>Mn(2+)</name>
        <dbReference type="ChEBI" id="CHEBI:29035"/>
    </cofactor>
    <text evidence="13">Mg(2+) or Mn(2+) required for ssDNA cleavage activity.</text>
</comment>
<evidence type="ECO:0000256" key="2">
    <source>
        <dbReference type="ARBA" id="ARBA00009189"/>
    </source>
</evidence>
<evidence type="ECO:0000256" key="8">
    <source>
        <dbReference type="ARBA" id="ARBA00022839"/>
    </source>
</evidence>
<evidence type="ECO:0000256" key="6">
    <source>
        <dbReference type="ARBA" id="ARBA00022723"/>
    </source>
</evidence>
<dbReference type="NCBIfam" id="TIGR00372">
    <property type="entry name" value="cas4"/>
    <property type="match status" value="1"/>
</dbReference>
<keyword evidence="16" id="KW-1185">Reference proteome</keyword>
<dbReference type="Gene3D" id="3.90.320.10">
    <property type="match status" value="1"/>
</dbReference>
<evidence type="ECO:0000256" key="13">
    <source>
        <dbReference type="RuleBase" id="RU365022"/>
    </source>
</evidence>
<comment type="similarity">
    <text evidence="2 13">Belongs to the CRISPR-associated exonuclease Cas4 family.</text>
</comment>
<dbReference type="InterPro" id="IPR022765">
    <property type="entry name" value="Dna2/Cas4_DUF83"/>
</dbReference>
<evidence type="ECO:0000256" key="1">
    <source>
        <dbReference type="ARBA" id="ARBA00001966"/>
    </source>
</evidence>
<evidence type="ECO:0000256" key="5">
    <source>
        <dbReference type="ARBA" id="ARBA00022722"/>
    </source>
</evidence>
<evidence type="ECO:0000259" key="14">
    <source>
        <dbReference type="Pfam" id="PF01930"/>
    </source>
</evidence>
<dbReference type="InterPro" id="IPR013343">
    <property type="entry name" value="CRISPR-assoc_prot_Cas4"/>
</dbReference>
<evidence type="ECO:0000256" key="9">
    <source>
        <dbReference type="ARBA" id="ARBA00023004"/>
    </source>
</evidence>
<dbReference type="Proteomes" id="UP000681526">
    <property type="component" value="Unassembled WGS sequence"/>
</dbReference>
<keyword evidence="6 13" id="KW-0479">Metal-binding</keyword>
<keyword evidence="10 13" id="KW-0411">Iron-sulfur</keyword>
<comment type="caution">
    <text evidence="15">The sequence shown here is derived from an EMBL/GenBank/DDBJ whole genome shotgun (WGS) entry which is preliminary data.</text>
</comment>
<reference evidence="15 16" key="1">
    <citation type="submission" date="2021-04" db="EMBL/GenBank/DDBJ databases">
        <authorList>
            <person name="Rakotoarivonina H."/>
        </authorList>
    </citation>
    <scope>NUCLEOTIDE SEQUENCE [LARGE SCALE GENOMIC DNA]</scope>
    <source>
        <strain evidence="15 16">XE</strain>
    </source>
</reference>
<evidence type="ECO:0000256" key="10">
    <source>
        <dbReference type="ARBA" id="ARBA00023014"/>
    </source>
</evidence>
<protein>
    <recommendedName>
        <fullName evidence="4 13">CRISPR-associated exonuclease Cas4</fullName>
        <ecNumber evidence="3 13">3.1.12.1</ecNumber>
    </recommendedName>
</protein>
<proteinExistence type="inferred from homology"/>
<keyword evidence="7 13" id="KW-0378">Hydrolase</keyword>
<evidence type="ECO:0000256" key="4">
    <source>
        <dbReference type="ARBA" id="ARBA00020049"/>
    </source>
</evidence>
<keyword evidence="5 13" id="KW-0540">Nuclease</keyword>
<accession>A0ABN7RN35</accession>
<comment type="function">
    <text evidence="13">CRISPR (clustered regularly interspaced short palindromic repeat) is an adaptive immune system that provides protection against mobile genetic elements (viruses, transposable elements and conjugative plasmids). CRISPR clusters contain sequences complementary to antecedent mobile elements and target invading nucleic acids. CRISPR clusters are transcribed and processed into CRISPR RNA (crRNA).</text>
</comment>
<keyword evidence="8 13" id="KW-0269">Exonuclease</keyword>
<comment type="cofactor">
    <cofactor evidence="1">
        <name>[4Fe-4S] cluster</name>
        <dbReference type="ChEBI" id="CHEBI:49883"/>
    </cofactor>
</comment>
<dbReference type="EC" id="3.1.12.1" evidence="3 13"/>
<dbReference type="PANTHER" id="PTHR36531:SF6">
    <property type="entry name" value="DNA REPLICATION ATP-DEPENDENT HELICASE_NUCLEASE DNA2"/>
    <property type="match status" value="1"/>
</dbReference>
<comment type="cofactor">
    <cofactor evidence="13">
        <name>iron-sulfur cluster</name>
        <dbReference type="ChEBI" id="CHEBI:30408"/>
    </cofactor>
</comment>
<dbReference type="InterPro" id="IPR011604">
    <property type="entry name" value="PDDEXK-like_dom_sf"/>
</dbReference>
<dbReference type="PANTHER" id="PTHR36531">
    <property type="entry name" value="CRISPR-ASSOCIATED EXONUCLEASE CAS4"/>
    <property type="match status" value="1"/>
</dbReference>
<gene>
    <name evidence="15" type="primary">txxe 1204-cas4</name>
    <name evidence="15" type="ORF">TXXE_05360</name>
</gene>
<keyword evidence="12 13" id="KW-0464">Manganese</keyword>
<evidence type="ECO:0000256" key="11">
    <source>
        <dbReference type="ARBA" id="ARBA00023118"/>
    </source>
</evidence>
<evidence type="ECO:0000256" key="3">
    <source>
        <dbReference type="ARBA" id="ARBA00012768"/>
    </source>
</evidence>
<dbReference type="InterPro" id="IPR051827">
    <property type="entry name" value="Cas4_exonuclease"/>
</dbReference>
<sequence>MMVGDEEDYLMLSGIQHFSFCKRQWALIHIEQQWADNVLTFEGQLLHEKADDPLIKESRGDRIISRAVPLVSHRLRVYGVADVVEFHRCDEGEGGISLPLRKGRWKPYPVEYKRGKPKPDAYDELQLCVQAMCLEEMFEAHIPEGALYYGEIEHRVRVEFHHDLRNQAALLLNEMHELFREGSTPEAVMAPKCSRCSLIEICQPKLAGKRASEYMRRYMTAVEKEGIGHA</sequence>
<feature type="domain" description="DUF83" evidence="14">
    <location>
        <begin position="105"/>
        <end position="203"/>
    </location>
</feature>
<name>A0ABN7RN35_THEXY</name>
<evidence type="ECO:0000256" key="7">
    <source>
        <dbReference type="ARBA" id="ARBA00022801"/>
    </source>
</evidence>